<dbReference type="RefSeq" id="WP_119786401.1">
    <property type="nucleotide sequence ID" value="NZ_QYUQ01000002.1"/>
</dbReference>
<protein>
    <submittedName>
        <fullName evidence="2">Uncharacterized protein</fullName>
    </submittedName>
</protein>
<dbReference type="AlphaFoldDB" id="A0A3A3G4N7"/>
<feature type="compositionally biased region" description="Low complexity" evidence="1">
    <location>
        <begin position="39"/>
        <end position="52"/>
    </location>
</feature>
<name>A0A3A3G4N7_9BURK</name>
<gene>
    <name evidence="2" type="ORF">D3878_16025</name>
</gene>
<organism evidence="2 3">
    <name type="scientific">Noviherbaspirillum sedimenti</name>
    <dbReference type="NCBI Taxonomy" id="2320865"/>
    <lineage>
        <taxon>Bacteria</taxon>
        <taxon>Pseudomonadati</taxon>
        <taxon>Pseudomonadota</taxon>
        <taxon>Betaproteobacteria</taxon>
        <taxon>Burkholderiales</taxon>
        <taxon>Oxalobacteraceae</taxon>
        <taxon>Noviherbaspirillum</taxon>
    </lineage>
</organism>
<proteinExistence type="predicted"/>
<dbReference type="EMBL" id="QYUQ01000002">
    <property type="protein sequence ID" value="RJG02901.1"/>
    <property type="molecule type" value="Genomic_DNA"/>
</dbReference>
<evidence type="ECO:0000256" key="1">
    <source>
        <dbReference type="SAM" id="MobiDB-lite"/>
    </source>
</evidence>
<accession>A0A3A3G4N7</accession>
<reference evidence="3" key="1">
    <citation type="submission" date="2018-09" db="EMBL/GenBank/DDBJ databases">
        <authorList>
            <person name="Zhu H."/>
        </authorList>
    </citation>
    <scope>NUCLEOTIDE SEQUENCE [LARGE SCALE GENOMIC DNA]</scope>
    <source>
        <strain evidence="3">K1S02-23</strain>
    </source>
</reference>
<dbReference type="Proteomes" id="UP000266327">
    <property type="component" value="Unassembled WGS sequence"/>
</dbReference>
<evidence type="ECO:0000313" key="3">
    <source>
        <dbReference type="Proteomes" id="UP000266327"/>
    </source>
</evidence>
<sequence>MTAKSTNSRRKDDALTNVPQDHPQKPEIKEPPQQPGKPPIQQKNPGQQGINPDQKGPAQPGKPGK</sequence>
<feature type="region of interest" description="Disordered" evidence="1">
    <location>
        <begin position="1"/>
        <end position="65"/>
    </location>
</feature>
<keyword evidence="3" id="KW-1185">Reference proteome</keyword>
<comment type="caution">
    <text evidence="2">The sequence shown here is derived from an EMBL/GenBank/DDBJ whole genome shotgun (WGS) entry which is preliminary data.</text>
</comment>
<evidence type="ECO:0000313" key="2">
    <source>
        <dbReference type="EMBL" id="RJG02901.1"/>
    </source>
</evidence>